<dbReference type="PROSITE" id="PS50865">
    <property type="entry name" value="ZF_MYND_2"/>
    <property type="match status" value="1"/>
</dbReference>
<keyword evidence="7" id="KW-1185">Reference proteome</keyword>
<evidence type="ECO:0000256" key="4">
    <source>
        <dbReference type="PROSITE-ProRule" id="PRU00134"/>
    </source>
</evidence>
<feature type="domain" description="MYND-type" evidence="5">
    <location>
        <begin position="343"/>
        <end position="388"/>
    </location>
</feature>
<dbReference type="SUPFAM" id="SSF144232">
    <property type="entry name" value="HIT/MYND zinc finger-like"/>
    <property type="match status" value="1"/>
</dbReference>
<dbReference type="EMBL" id="KQ086074">
    <property type="protein sequence ID" value="KLO08880.1"/>
    <property type="molecule type" value="Genomic_DNA"/>
</dbReference>
<keyword evidence="1" id="KW-0479">Metal-binding</keyword>
<accession>A0A0H2RAJ0</accession>
<dbReference type="Proteomes" id="UP000053477">
    <property type="component" value="Unassembled WGS sequence"/>
</dbReference>
<dbReference type="Pfam" id="PF01753">
    <property type="entry name" value="zf-MYND"/>
    <property type="match status" value="1"/>
</dbReference>
<evidence type="ECO:0000256" key="1">
    <source>
        <dbReference type="ARBA" id="ARBA00022723"/>
    </source>
</evidence>
<keyword evidence="2 4" id="KW-0863">Zinc-finger</keyword>
<proteinExistence type="predicted"/>
<dbReference type="Gene3D" id="6.10.140.2220">
    <property type="match status" value="1"/>
</dbReference>
<dbReference type="InParanoid" id="A0A0H2RAJ0"/>
<evidence type="ECO:0000259" key="5">
    <source>
        <dbReference type="PROSITE" id="PS50865"/>
    </source>
</evidence>
<evidence type="ECO:0000313" key="7">
    <source>
        <dbReference type="Proteomes" id="UP000053477"/>
    </source>
</evidence>
<dbReference type="AlphaFoldDB" id="A0A0H2RAJ0"/>
<dbReference type="PROSITE" id="PS01360">
    <property type="entry name" value="ZF_MYND_1"/>
    <property type="match status" value="1"/>
</dbReference>
<reference evidence="6 7" key="1">
    <citation type="submission" date="2015-04" db="EMBL/GenBank/DDBJ databases">
        <title>Complete genome sequence of Schizopora paradoxa KUC8140, a cosmopolitan wood degrader in East Asia.</title>
        <authorList>
            <consortium name="DOE Joint Genome Institute"/>
            <person name="Min B."/>
            <person name="Park H."/>
            <person name="Jang Y."/>
            <person name="Kim J.-J."/>
            <person name="Kim K.H."/>
            <person name="Pangilinan J."/>
            <person name="Lipzen A."/>
            <person name="Riley R."/>
            <person name="Grigoriev I.V."/>
            <person name="Spatafora J.W."/>
            <person name="Choi I.-G."/>
        </authorList>
    </citation>
    <scope>NUCLEOTIDE SEQUENCE [LARGE SCALE GENOMIC DNA]</scope>
    <source>
        <strain evidence="6 7">KUC8140</strain>
    </source>
</reference>
<sequence length="395" mass="45336">MRLITSSIFGLSLLGCKYFNLDTIHRHRFKLCWPNILKWVEAIIEGDYYQGDEELYFNVTPILFRTMWTIRKECFDEDRLFRFAIRLWIGHRTEDKTDYYSAQPLIACMQRKIMNKETARAEELFHACGTCADRLTDRIIARLKHATYGSSSIDINRVSILIDMLGHLTALTERTLLAVASRKVARVLVDIMTEIVYSPVLLMGHITVVRSTLRIFRTFLLGRTLNYALTLMESGILNLLIKAASSGFDDLSDKQNSMWTDEAVNGCSESKVLWELILCLSYRDMVATSRLGLLKLSQDRVDVEEYLYTSSDEFRTAWKSFETAVLEQTVLVSLFKVDYAVECGACSNKTCWLLTARKDHKKCGGCSTALYCSATCQREDWPSHRNICKKMEGKS</sequence>
<evidence type="ECO:0000256" key="2">
    <source>
        <dbReference type="ARBA" id="ARBA00022771"/>
    </source>
</evidence>
<dbReference type="GO" id="GO:0008270">
    <property type="term" value="F:zinc ion binding"/>
    <property type="evidence" value="ECO:0007669"/>
    <property type="project" value="UniProtKB-KW"/>
</dbReference>
<keyword evidence="3" id="KW-0862">Zinc</keyword>
<dbReference type="PROSITE" id="PS51257">
    <property type="entry name" value="PROKAR_LIPOPROTEIN"/>
    <property type="match status" value="1"/>
</dbReference>
<name>A0A0H2RAJ0_9AGAM</name>
<organism evidence="6 7">
    <name type="scientific">Schizopora paradoxa</name>
    <dbReference type="NCBI Taxonomy" id="27342"/>
    <lineage>
        <taxon>Eukaryota</taxon>
        <taxon>Fungi</taxon>
        <taxon>Dikarya</taxon>
        <taxon>Basidiomycota</taxon>
        <taxon>Agaricomycotina</taxon>
        <taxon>Agaricomycetes</taxon>
        <taxon>Hymenochaetales</taxon>
        <taxon>Schizoporaceae</taxon>
        <taxon>Schizopora</taxon>
    </lineage>
</organism>
<evidence type="ECO:0000256" key="3">
    <source>
        <dbReference type="ARBA" id="ARBA00022833"/>
    </source>
</evidence>
<dbReference type="OrthoDB" id="3040823at2759"/>
<evidence type="ECO:0000313" key="6">
    <source>
        <dbReference type="EMBL" id="KLO08880.1"/>
    </source>
</evidence>
<dbReference type="InterPro" id="IPR002893">
    <property type="entry name" value="Znf_MYND"/>
</dbReference>
<protein>
    <recommendedName>
        <fullName evidence="5">MYND-type domain-containing protein</fullName>
    </recommendedName>
</protein>
<gene>
    <name evidence="6" type="ORF">SCHPADRAFT_592419</name>
</gene>